<organism evidence="1 2">
    <name type="scientific">Coccidioides posadasii RMSCC 3488</name>
    <dbReference type="NCBI Taxonomy" id="454284"/>
    <lineage>
        <taxon>Eukaryota</taxon>
        <taxon>Fungi</taxon>
        <taxon>Dikarya</taxon>
        <taxon>Ascomycota</taxon>
        <taxon>Pezizomycotina</taxon>
        <taxon>Eurotiomycetes</taxon>
        <taxon>Eurotiomycetidae</taxon>
        <taxon>Onygenales</taxon>
        <taxon>Onygenaceae</taxon>
        <taxon>Coccidioides</taxon>
    </lineage>
</organism>
<evidence type="ECO:0000313" key="1">
    <source>
        <dbReference type="EMBL" id="KMM67106.1"/>
    </source>
</evidence>
<accession>A0A0J6F2L0</accession>
<dbReference type="Proteomes" id="UP000054567">
    <property type="component" value="Unassembled WGS sequence"/>
</dbReference>
<proteinExistence type="predicted"/>
<reference evidence="1 2" key="1">
    <citation type="submission" date="2007-06" db="EMBL/GenBank/DDBJ databases">
        <title>The Genome Sequence of Coccidioides posadasii RMSCC_3488.</title>
        <authorList>
            <consortium name="Coccidioides Genome Resources Consortium"/>
            <consortium name="The Broad Institute Genome Sequencing Platform"/>
            <person name="Henn M.R."/>
            <person name="Sykes S."/>
            <person name="Young S."/>
            <person name="Jaffe D."/>
            <person name="Berlin A."/>
            <person name="Alvarez P."/>
            <person name="Butler J."/>
            <person name="Gnerre S."/>
            <person name="Grabherr M."/>
            <person name="Mauceli E."/>
            <person name="Brockman W."/>
            <person name="Kodira C."/>
            <person name="Alvarado L."/>
            <person name="Zeng Q."/>
            <person name="Crawford M."/>
            <person name="Antoine C."/>
            <person name="Devon K."/>
            <person name="Galgiani J."/>
            <person name="Orsborn K."/>
            <person name="Lewis M.L."/>
            <person name="Nusbaum C."/>
            <person name="Galagan J."/>
            <person name="Birren B."/>
        </authorList>
    </citation>
    <scope>NUCLEOTIDE SEQUENCE [LARGE SCALE GENOMIC DNA]</scope>
    <source>
        <strain evidence="1 2">RMSCC 3488</strain>
    </source>
</reference>
<reference evidence="2" key="2">
    <citation type="journal article" date="2009" name="Genome Res.">
        <title>Comparative genomic analyses of the human fungal pathogens Coccidioides and their relatives.</title>
        <authorList>
            <person name="Sharpton T.J."/>
            <person name="Stajich J.E."/>
            <person name="Rounsley S.D."/>
            <person name="Gardner M.J."/>
            <person name="Wortman J.R."/>
            <person name="Jordar V.S."/>
            <person name="Maiti R."/>
            <person name="Kodira C.D."/>
            <person name="Neafsey D.E."/>
            <person name="Zeng Q."/>
            <person name="Hung C.-Y."/>
            <person name="McMahan C."/>
            <person name="Muszewska A."/>
            <person name="Grynberg M."/>
            <person name="Mandel M.A."/>
            <person name="Kellner E.M."/>
            <person name="Barker B.M."/>
            <person name="Galgiani J.N."/>
            <person name="Orbach M.J."/>
            <person name="Kirkland T.N."/>
            <person name="Cole G.T."/>
            <person name="Henn M.R."/>
            <person name="Birren B.W."/>
            <person name="Taylor J.W."/>
        </authorList>
    </citation>
    <scope>NUCLEOTIDE SEQUENCE [LARGE SCALE GENOMIC DNA]</scope>
    <source>
        <strain evidence="2">RMSCC 3488</strain>
    </source>
</reference>
<evidence type="ECO:0000313" key="2">
    <source>
        <dbReference type="Proteomes" id="UP000054567"/>
    </source>
</evidence>
<name>A0A0J6F2L0_COCPO</name>
<protein>
    <submittedName>
        <fullName evidence="1">Uncharacterized protein</fullName>
    </submittedName>
</protein>
<gene>
    <name evidence="1" type="ORF">CPAG_03442</name>
</gene>
<dbReference type="AlphaFoldDB" id="A0A0J6F2L0"/>
<reference evidence="2" key="3">
    <citation type="journal article" date="2010" name="Genome Res.">
        <title>Population genomic sequencing of Coccidioides fungi reveals recent hybridization and transposon control.</title>
        <authorList>
            <person name="Neafsey D.E."/>
            <person name="Barker B.M."/>
            <person name="Sharpton T.J."/>
            <person name="Stajich J.E."/>
            <person name="Park D.J."/>
            <person name="Whiston E."/>
            <person name="Hung C.-Y."/>
            <person name="McMahan C."/>
            <person name="White J."/>
            <person name="Sykes S."/>
            <person name="Heiman D."/>
            <person name="Young S."/>
            <person name="Zeng Q."/>
            <person name="Abouelleil A."/>
            <person name="Aftuck L."/>
            <person name="Bessette D."/>
            <person name="Brown A."/>
            <person name="FitzGerald M."/>
            <person name="Lui A."/>
            <person name="Macdonald J.P."/>
            <person name="Priest M."/>
            <person name="Orbach M.J."/>
            <person name="Galgiani J.N."/>
            <person name="Kirkland T.N."/>
            <person name="Cole G.T."/>
            <person name="Birren B.W."/>
            <person name="Henn M.R."/>
            <person name="Taylor J.W."/>
            <person name="Rounsley S.D."/>
        </authorList>
    </citation>
    <scope>NUCLEOTIDE SEQUENCE [LARGE SCALE GENOMIC DNA]</scope>
    <source>
        <strain evidence="2">RMSCC 3488</strain>
    </source>
</reference>
<sequence>METGQEDTLERAPGTSQLLLGSRRASQRVEFPCQHPGCSTERCILPPRCATSGTRASKTSTCCDGEWNFFPGVNTLSRDALHVQGWCGLWRTSGRHMRSIEPHPMGFATFLIYAESIRGSAPPAQHKEPSAQQEFPRKS</sequence>
<dbReference type="EMBL" id="DS268110">
    <property type="protein sequence ID" value="KMM67106.1"/>
    <property type="molecule type" value="Genomic_DNA"/>
</dbReference>
<dbReference type="VEuPathDB" id="FungiDB:CPAG_03442"/>